<proteinExistence type="predicted"/>
<reference evidence="1" key="1">
    <citation type="submission" date="2015-12" db="EMBL/GenBank/DDBJ databases">
        <title>Gene expression during late stages of embryo sac development: a critical building block for successful pollen-pistil interactions.</title>
        <authorList>
            <person name="Liu Y."/>
            <person name="Joly V."/>
            <person name="Sabar M."/>
            <person name="Matton D.P."/>
        </authorList>
    </citation>
    <scope>NUCLEOTIDE SEQUENCE</scope>
</reference>
<dbReference type="AlphaFoldDB" id="A0A0V0HA77"/>
<organism evidence="1">
    <name type="scientific">Solanum chacoense</name>
    <name type="common">Chaco potato</name>
    <dbReference type="NCBI Taxonomy" id="4108"/>
    <lineage>
        <taxon>Eukaryota</taxon>
        <taxon>Viridiplantae</taxon>
        <taxon>Streptophyta</taxon>
        <taxon>Embryophyta</taxon>
        <taxon>Tracheophyta</taxon>
        <taxon>Spermatophyta</taxon>
        <taxon>Magnoliopsida</taxon>
        <taxon>eudicotyledons</taxon>
        <taxon>Gunneridae</taxon>
        <taxon>Pentapetalae</taxon>
        <taxon>asterids</taxon>
        <taxon>lamiids</taxon>
        <taxon>Solanales</taxon>
        <taxon>Solanaceae</taxon>
        <taxon>Solanoideae</taxon>
        <taxon>Solaneae</taxon>
        <taxon>Solanum</taxon>
    </lineage>
</organism>
<dbReference type="EMBL" id="GEDG01022982">
    <property type="protein sequence ID" value="JAP17075.1"/>
    <property type="molecule type" value="Transcribed_RNA"/>
</dbReference>
<name>A0A0V0HA77_SOLCH</name>
<sequence>LPSSCPPRRPLLPCPEYQGSSFLTHTTTSTIHPCEEQTLPTYICTKPIQTSNYPPKTLKK</sequence>
<evidence type="ECO:0000313" key="1">
    <source>
        <dbReference type="EMBL" id="JAP17075.1"/>
    </source>
</evidence>
<feature type="non-terminal residue" evidence="1">
    <location>
        <position position="1"/>
    </location>
</feature>
<protein>
    <submittedName>
        <fullName evidence="1">Putative ovule protein</fullName>
    </submittedName>
</protein>
<accession>A0A0V0HA77</accession>